<dbReference type="PANTHER" id="PTHR33778:SF1">
    <property type="entry name" value="MAGNESIUM TRANSPORTER YHID-RELATED"/>
    <property type="match status" value="1"/>
</dbReference>
<proteinExistence type="inferred from homology"/>
<dbReference type="OrthoDB" id="9811198at2"/>
<dbReference type="PANTHER" id="PTHR33778">
    <property type="entry name" value="PROTEIN MGTC"/>
    <property type="match status" value="1"/>
</dbReference>
<dbReference type="PRINTS" id="PR01837">
    <property type="entry name" value="MGTCSAPBPROT"/>
</dbReference>
<feature type="transmembrane region" description="Helical" evidence="7">
    <location>
        <begin position="82"/>
        <end position="100"/>
    </location>
</feature>
<evidence type="ECO:0000313" key="10">
    <source>
        <dbReference type="Proteomes" id="UP000027936"/>
    </source>
</evidence>
<evidence type="ECO:0000259" key="8">
    <source>
        <dbReference type="Pfam" id="PF02308"/>
    </source>
</evidence>
<evidence type="ECO:0000256" key="7">
    <source>
        <dbReference type="SAM" id="Phobius"/>
    </source>
</evidence>
<keyword evidence="4 7" id="KW-0812">Transmembrane</keyword>
<dbReference type="PATRIC" id="fig|1348973.3.peg.4159"/>
<sequence length="233" mass="25819">MELQQFLGNDFWVMTIRIFIAALLCGIIGLEREIKKHPAGFRTHLLVGVGSCLMMLLSLYGFQDYIDMNANIRFDPARIPSYVISGIGFLGTGTILVKGVTVHGLTTAASIWVVAGIGLIVGVGMIAPALLTTIVVLLSLIFLNKFEKRILSTSNTEILTVVMDKKCNKLNEVLQVLEENDISFQKVSIQSLKNNEGEADQKKITIEIKMKDPSIRAKILDKISTNDYVQQIY</sequence>
<keyword evidence="5 7" id="KW-1133">Transmembrane helix</keyword>
<evidence type="ECO:0000256" key="3">
    <source>
        <dbReference type="ARBA" id="ARBA00022475"/>
    </source>
</evidence>
<evidence type="ECO:0000256" key="2">
    <source>
        <dbReference type="ARBA" id="ARBA00009298"/>
    </source>
</evidence>
<dbReference type="RefSeq" id="WP_003333372.1">
    <property type="nucleotide sequence ID" value="NZ_JJRY01000026.1"/>
</dbReference>
<feature type="transmembrane region" description="Helical" evidence="7">
    <location>
        <begin position="12"/>
        <end position="31"/>
    </location>
</feature>
<name>A0A072NGR5_SCHAZ</name>
<feature type="domain" description="MgtC/SapB/SrpB/YhiD N-terminal" evidence="8">
    <location>
        <begin position="19"/>
        <end position="148"/>
    </location>
</feature>
<evidence type="ECO:0000256" key="1">
    <source>
        <dbReference type="ARBA" id="ARBA00004651"/>
    </source>
</evidence>
<dbReference type="AlphaFoldDB" id="A0A072NGR5"/>
<dbReference type="InterPro" id="IPR003416">
    <property type="entry name" value="MgtC/SapB/SrpB/YhiD_fam"/>
</dbReference>
<comment type="similarity">
    <text evidence="2">Belongs to the MgtC/SapB family.</text>
</comment>
<evidence type="ECO:0000256" key="5">
    <source>
        <dbReference type="ARBA" id="ARBA00022989"/>
    </source>
</evidence>
<organism evidence="9 10">
    <name type="scientific">Schinkia azotoformans MEV2011</name>
    <dbReference type="NCBI Taxonomy" id="1348973"/>
    <lineage>
        <taxon>Bacteria</taxon>
        <taxon>Bacillati</taxon>
        <taxon>Bacillota</taxon>
        <taxon>Bacilli</taxon>
        <taxon>Bacillales</taxon>
        <taxon>Bacillaceae</taxon>
        <taxon>Calidifontibacillus/Schinkia group</taxon>
        <taxon>Schinkia</taxon>
    </lineage>
</organism>
<evidence type="ECO:0000256" key="4">
    <source>
        <dbReference type="ARBA" id="ARBA00022692"/>
    </source>
</evidence>
<feature type="transmembrane region" description="Helical" evidence="7">
    <location>
        <begin position="43"/>
        <end position="62"/>
    </location>
</feature>
<comment type="caution">
    <text evidence="9">The sequence shown here is derived from an EMBL/GenBank/DDBJ whole genome shotgun (WGS) entry which is preliminary data.</text>
</comment>
<comment type="subcellular location">
    <subcellularLocation>
        <location evidence="1">Cell membrane</location>
        <topology evidence="1">Multi-pass membrane protein</topology>
    </subcellularLocation>
</comment>
<protein>
    <submittedName>
        <fullName evidence="9">Putative membrane protein</fullName>
    </submittedName>
</protein>
<evidence type="ECO:0000256" key="6">
    <source>
        <dbReference type="ARBA" id="ARBA00023136"/>
    </source>
</evidence>
<keyword evidence="3" id="KW-1003">Cell membrane</keyword>
<dbReference type="Pfam" id="PF02308">
    <property type="entry name" value="MgtC"/>
    <property type="match status" value="1"/>
</dbReference>
<dbReference type="InterPro" id="IPR049177">
    <property type="entry name" value="MgtC_SapB_SrpB_YhiD_N"/>
</dbReference>
<dbReference type="GeneID" id="89469267"/>
<gene>
    <name evidence="9" type="ORF">M670_04281</name>
</gene>
<accession>A0A072NGR5</accession>
<dbReference type="Proteomes" id="UP000027936">
    <property type="component" value="Unassembled WGS sequence"/>
</dbReference>
<reference evidence="9 10" key="1">
    <citation type="submission" date="2014-04" db="EMBL/GenBank/DDBJ databases">
        <title>Draft genome sequence of Bacillus azotoformans MEV2011, a (co-) denitrifying strain unable to grow in the presence of oxygen.</title>
        <authorList>
            <person name="Nielsen M."/>
            <person name="Schreiber L."/>
            <person name="Finster K."/>
            <person name="Schramm A."/>
        </authorList>
    </citation>
    <scope>NUCLEOTIDE SEQUENCE [LARGE SCALE GENOMIC DNA]</scope>
    <source>
        <strain evidence="9 10">MEV2011</strain>
    </source>
</reference>
<evidence type="ECO:0000313" key="9">
    <source>
        <dbReference type="EMBL" id="KEF36447.1"/>
    </source>
</evidence>
<dbReference type="GO" id="GO:0005886">
    <property type="term" value="C:plasma membrane"/>
    <property type="evidence" value="ECO:0007669"/>
    <property type="project" value="UniProtKB-SubCell"/>
</dbReference>
<dbReference type="EMBL" id="JJRY01000026">
    <property type="protein sequence ID" value="KEF36447.1"/>
    <property type="molecule type" value="Genomic_DNA"/>
</dbReference>
<feature type="transmembrane region" description="Helical" evidence="7">
    <location>
        <begin position="112"/>
        <end position="143"/>
    </location>
</feature>
<keyword evidence="6 7" id="KW-0472">Membrane</keyword>